<dbReference type="InterPro" id="IPR047650">
    <property type="entry name" value="Transpos_IS110"/>
</dbReference>
<name>A0A0M4RRD1_9MICC</name>
<keyword evidence="1" id="KW-1133">Transmembrane helix</keyword>
<dbReference type="Proteomes" id="UP000062833">
    <property type="component" value="Chromosome"/>
</dbReference>
<dbReference type="AlphaFoldDB" id="A0A0M4RRD1"/>
<organism evidence="3 4">
    <name type="scientific">Arthrobacter alpinus</name>
    <dbReference type="NCBI Taxonomy" id="656366"/>
    <lineage>
        <taxon>Bacteria</taxon>
        <taxon>Bacillati</taxon>
        <taxon>Actinomycetota</taxon>
        <taxon>Actinomycetes</taxon>
        <taxon>Micrococcales</taxon>
        <taxon>Micrococcaceae</taxon>
        <taxon>Arthrobacter</taxon>
    </lineage>
</organism>
<reference evidence="4" key="1">
    <citation type="submission" date="2015-09" db="EMBL/GenBank/DDBJ databases">
        <title>Complete genome of Arthrobacter alpinus strain R3.8.</title>
        <authorList>
            <person name="See-Too W.S."/>
            <person name="Chan K.G."/>
        </authorList>
    </citation>
    <scope>NUCLEOTIDE SEQUENCE [LARGE SCALE GENOMIC DNA]</scope>
    <source>
        <strain evidence="4">R3.8</strain>
    </source>
</reference>
<keyword evidence="1" id="KW-0812">Transmembrane</keyword>
<keyword evidence="4" id="KW-1185">Reference proteome</keyword>
<evidence type="ECO:0000256" key="1">
    <source>
        <dbReference type="SAM" id="Phobius"/>
    </source>
</evidence>
<accession>A0A0M4RRD1</accession>
<dbReference type="PANTHER" id="PTHR33055">
    <property type="entry name" value="TRANSPOSASE FOR INSERTION SEQUENCE ELEMENT IS1111A"/>
    <property type="match status" value="1"/>
</dbReference>
<feature type="domain" description="Transposase IS116/IS110/IS902 C-terminal" evidence="2">
    <location>
        <begin position="51"/>
        <end position="132"/>
    </location>
</feature>
<protein>
    <recommendedName>
        <fullName evidence="2">Transposase IS116/IS110/IS902 C-terminal domain-containing protein</fullName>
    </recommendedName>
</protein>
<feature type="transmembrane region" description="Helical" evidence="1">
    <location>
        <begin position="6"/>
        <end position="25"/>
    </location>
</feature>
<evidence type="ECO:0000313" key="4">
    <source>
        <dbReference type="Proteomes" id="UP000062833"/>
    </source>
</evidence>
<proteinExistence type="predicted"/>
<dbReference type="GO" id="GO:0003677">
    <property type="term" value="F:DNA binding"/>
    <property type="evidence" value="ECO:0007669"/>
    <property type="project" value="InterPro"/>
</dbReference>
<gene>
    <name evidence="3" type="ORF">AOC05_15345</name>
</gene>
<dbReference type="PATRIC" id="fig|656366.3.peg.3314"/>
<dbReference type="KEGG" id="aaq:AOC05_15345"/>
<dbReference type="PANTHER" id="PTHR33055:SF3">
    <property type="entry name" value="PUTATIVE TRANSPOSASE FOR IS117-RELATED"/>
    <property type="match status" value="1"/>
</dbReference>
<dbReference type="EMBL" id="CP012677">
    <property type="protein sequence ID" value="ALE93376.1"/>
    <property type="molecule type" value="Genomic_DNA"/>
</dbReference>
<dbReference type="GO" id="GO:0004803">
    <property type="term" value="F:transposase activity"/>
    <property type="evidence" value="ECO:0007669"/>
    <property type="project" value="InterPro"/>
</dbReference>
<sequence>MGEQTVVVAGTGAAGIVLPLLAAMLKQLRTARDELLTQVEALVEAHPLHLVLTSMPAVGVRTKARIITEVSVKEFQTAGHLASYAGLAPVTWRSGTSIRGDHLSKKGNKSLKRAFFLSAFAALKDPLSRAYYDRKRAEGKRHNQALIALARRRCDVLFAMLPNGALYDVPTTKIT</sequence>
<keyword evidence="1" id="KW-0472">Membrane</keyword>
<dbReference type="Pfam" id="PF02371">
    <property type="entry name" value="Transposase_20"/>
    <property type="match status" value="1"/>
</dbReference>
<dbReference type="GO" id="GO:0006313">
    <property type="term" value="P:DNA transposition"/>
    <property type="evidence" value="ECO:0007669"/>
    <property type="project" value="InterPro"/>
</dbReference>
<evidence type="ECO:0000259" key="2">
    <source>
        <dbReference type="Pfam" id="PF02371"/>
    </source>
</evidence>
<dbReference type="InterPro" id="IPR003346">
    <property type="entry name" value="Transposase_20"/>
</dbReference>
<evidence type="ECO:0000313" key="3">
    <source>
        <dbReference type="EMBL" id="ALE93376.1"/>
    </source>
</evidence>